<accession>A0A5N6J819</accession>
<dbReference type="EMBL" id="ML732784">
    <property type="protein sequence ID" value="KAB8275021.1"/>
    <property type="molecule type" value="Genomic_DNA"/>
</dbReference>
<gene>
    <name evidence="2" type="ORF">BDV30DRAFT_237046</name>
</gene>
<organism evidence="2 3">
    <name type="scientific">Aspergillus minisclerotigenes</name>
    <dbReference type="NCBI Taxonomy" id="656917"/>
    <lineage>
        <taxon>Eukaryota</taxon>
        <taxon>Fungi</taxon>
        <taxon>Dikarya</taxon>
        <taxon>Ascomycota</taxon>
        <taxon>Pezizomycotina</taxon>
        <taxon>Eurotiomycetes</taxon>
        <taxon>Eurotiomycetidae</taxon>
        <taxon>Eurotiales</taxon>
        <taxon>Aspergillaceae</taxon>
        <taxon>Aspergillus</taxon>
        <taxon>Aspergillus subgen. Circumdati</taxon>
    </lineage>
</organism>
<dbReference type="Pfam" id="PF11927">
    <property type="entry name" value="HODM_asu-like"/>
    <property type="match status" value="1"/>
</dbReference>
<sequence length="367" mass="42636">MAIISAIFVFILVPLTLVILRLVPKLRVRNYGYHSMLETTKTKVRPVQLAAEPVGTLLGFDFRNEPPRAYRPFKTRTHVAMGVEKVSQEDWIQMDWGYLDRLNERAPTMEANPQWTIGVNNISSPAILELFKQVMIEHVPKRFPTMFRLDGDILTNLVTQQTFDVERALKDPALALRTLCRNVEEDFYFMCPDGEGDWRLQGFISCFPGGFDGPSRIGMSFRDIHQPVPHYEERIANGVDKFVRRMEAGVLVQRFNWSVQVDGKDLFRLEGNNYYPEKGHTLPDESQPIDIDQCWLRYERQTLKVLEETKAIVFCVRLYMTSLRDIVREGNGVELADAIASMPERLGDYKKRPFWERDVMKFLHQEV</sequence>
<keyword evidence="1" id="KW-0812">Transmembrane</keyword>
<dbReference type="InterPro" id="IPR021848">
    <property type="entry name" value="HODM_asu-like"/>
</dbReference>
<keyword evidence="1" id="KW-1133">Transmembrane helix</keyword>
<evidence type="ECO:0000256" key="1">
    <source>
        <dbReference type="SAM" id="Phobius"/>
    </source>
</evidence>
<reference evidence="2 3" key="1">
    <citation type="submission" date="2019-04" db="EMBL/GenBank/DDBJ databases">
        <title>Fungal friends and foes A comparative genomics study of 23 Aspergillus species from section Flavi.</title>
        <authorList>
            <consortium name="DOE Joint Genome Institute"/>
            <person name="Kjaerbolling I."/>
            <person name="Vesth T.C."/>
            <person name="Frisvad J.C."/>
            <person name="Nybo J.L."/>
            <person name="Theobald S."/>
            <person name="Kildgaard S."/>
            <person name="Petersen T.I."/>
            <person name="Kuo A."/>
            <person name="Sato A."/>
            <person name="Lyhne E.K."/>
            <person name="Kogle M.E."/>
            <person name="Wiebenga A."/>
            <person name="Kun R.S."/>
            <person name="Lubbers R.J."/>
            <person name="Makela M.R."/>
            <person name="Barry K."/>
            <person name="Chovatia M."/>
            <person name="Clum A."/>
            <person name="Daum C."/>
            <person name="Haridas S."/>
            <person name="He G."/>
            <person name="LaButti K."/>
            <person name="Lipzen A."/>
            <person name="Mondo S."/>
            <person name="Pangilinan J."/>
            <person name="Riley R."/>
            <person name="Salamov A."/>
            <person name="Simmons B.A."/>
            <person name="Magnuson J.K."/>
            <person name="Henrissat B."/>
            <person name="Mortensen U.H."/>
            <person name="Larsen T.O."/>
            <person name="De vries R.P."/>
            <person name="Grigoriev I.V."/>
            <person name="Machida M."/>
            <person name="Baker S.E."/>
            <person name="Andersen M.R."/>
        </authorList>
    </citation>
    <scope>NUCLEOTIDE SEQUENCE [LARGE SCALE GENOMIC DNA]</scope>
    <source>
        <strain evidence="2 3">CBS 117635</strain>
    </source>
</reference>
<dbReference type="AlphaFoldDB" id="A0A5N6J819"/>
<proteinExistence type="predicted"/>
<evidence type="ECO:0000313" key="3">
    <source>
        <dbReference type="Proteomes" id="UP000326289"/>
    </source>
</evidence>
<keyword evidence="1" id="KW-0472">Membrane</keyword>
<dbReference type="Proteomes" id="UP000326289">
    <property type="component" value="Unassembled WGS sequence"/>
</dbReference>
<feature type="transmembrane region" description="Helical" evidence="1">
    <location>
        <begin position="6"/>
        <end position="23"/>
    </location>
</feature>
<evidence type="ECO:0000313" key="2">
    <source>
        <dbReference type="EMBL" id="KAB8275021.1"/>
    </source>
</evidence>
<keyword evidence="3" id="KW-1185">Reference proteome</keyword>
<protein>
    <submittedName>
        <fullName evidence="2">Uncharacterized protein</fullName>
    </submittedName>
</protein>
<name>A0A5N6J819_9EURO</name>